<evidence type="ECO:0000313" key="1">
    <source>
        <dbReference type="EMBL" id="KAK6315717.1"/>
    </source>
</evidence>
<dbReference type="AlphaFoldDB" id="A0AAN8LXQ3"/>
<comment type="caution">
    <text evidence="1">The sequence shown here is derived from an EMBL/GenBank/DDBJ whole genome shotgun (WGS) entry which is preliminary data.</text>
</comment>
<gene>
    <name evidence="1" type="ORF">J4Q44_G00132410</name>
</gene>
<dbReference type="Proteomes" id="UP001356427">
    <property type="component" value="Unassembled WGS sequence"/>
</dbReference>
<organism evidence="1 2">
    <name type="scientific">Coregonus suidteri</name>
    <dbReference type="NCBI Taxonomy" id="861788"/>
    <lineage>
        <taxon>Eukaryota</taxon>
        <taxon>Metazoa</taxon>
        <taxon>Chordata</taxon>
        <taxon>Craniata</taxon>
        <taxon>Vertebrata</taxon>
        <taxon>Euteleostomi</taxon>
        <taxon>Actinopterygii</taxon>
        <taxon>Neopterygii</taxon>
        <taxon>Teleostei</taxon>
        <taxon>Protacanthopterygii</taxon>
        <taxon>Salmoniformes</taxon>
        <taxon>Salmonidae</taxon>
        <taxon>Coregoninae</taxon>
        <taxon>Coregonus</taxon>
    </lineage>
</organism>
<proteinExistence type="predicted"/>
<keyword evidence="2" id="KW-1185">Reference proteome</keyword>
<evidence type="ECO:0000313" key="2">
    <source>
        <dbReference type="Proteomes" id="UP001356427"/>
    </source>
</evidence>
<accession>A0AAN8LXQ3</accession>
<protein>
    <submittedName>
        <fullName evidence="1">Uncharacterized protein</fullName>
    </submittedName>
</protein>
<name>A0AAN8LXQ3_9TELE</name>
<reference evidence="1 2" key="1">
    <citation type="submission" date="2021-04" db="EMBL/GenBank/DDBJ databases">
        <authorList>
            <person name="De Guttry C."/>
            <person name="Zahm M."/>
            <person name="Klopp C."/>
            <person name="Cabau C."/>
            <person name="Louis A."/>
            <person name="Berthelot C."/>
            <person name="Parey E."/>
            <person name="Roest Crollius H."/>
            <person name="Montfort J."/>
            <person name="Robinson-Rechavi M."/>
            <person name="Bucao C."/>
            <person name="Bouchez O."/>
            <person name="Gislard M."/>
            <person name="Lluch J."/>
            <person name="Milhes M."/>
            <person name="Lampietro C."/>
            <person name="Lopez Roques C."/>
            <person name="Donnadieu C."/>
            <person name="Braasch I."/>
            <person name="Desvignes T."/>
            <person name="Postlethwait J."/>
            <person name="Bobe J."/>
            <person name="Wedekind C."/>
            <person name="Guiguen Y."/>
        </authorList>
    </citation>
    <scope>NUCLEOTIDE SEQUENCE [LARGE SCALE GENOMIC DNA]</scope>
    <source>
        <strain evidence="1">Cs_M1</strain>
        <tissue evidence="1">Blood</tissue>
    </source>
</reference>
<dbReference type="EMBL" id="JAGTTL010000011">
    <property type="protein sequence ID" value="KAK6315717.1"/>
    <property type="molecule type" value="Genomic_DNA"/>
</dbReference>
<sequence length="133" mass="14961">MYTEGWDSRIKWETDHTCKIPSSNQEVFLHCSCHVVACKNPHLAQLCYRKRMGKNIHEQHQEIVAEMVESGHVQSSAPHLFVNSDIYNVNCTFKVRHKSDSNVANSHGVQCVGALVTAATITISVEEPTSIQR</sequence>